<gene>
    <name evidence="3" type="ORF">DFR58_1076</name>
</gene>
<feature type="domain" description="M23ase beta-sheet core" evidence="2">
    <location>
        <begin position="208"/>
        <end position="302"/>
    </location>
</feature>
<dbReference type="RefSeq" id="WP_114297188.1">
    <property type="nucleotide sequence ID" value="NZ_QPJT01000007.1"/>
</dbReference>
<dbReference type="PANTHER" id="PTHR21666:SF270">
    <property type="entry name" value="MUREIN HYDROLASE ACTIVATOR ENVC"/>
    <property type="match status" value="1"/>
</dbReference>
<keyword evidence="1" id="KW-0472">Membrane</keyword>
<protein>
    <submittedName>
        <fullName evidence="3">Murein DD-endopeptidase MepM/ murein hydrolase activator NlpD</fullName>
    </submittedName>
</protein>
<keyword evidence="1" id="KW-0812">Transmembrane</keyword>
<dbReference type="Proteomes" id="UP000253034">
    <property type="component" value="Unassembled WGS sequence"/>
</dbReference>
<sequence>MEKGKSKSEKKYISVVVIPHCSDSIKTLKISGPYSKALIMGLFVLLFLSLASASSIKALNENAQLKKDMRKLHSMNADQQKLLKRQSEQIQSLTDKEDYINSKIEDFTNKYKEMADDYIQNRPGEIKTNRSGNASLRSVSGGLGELKSLIEDLNNINAGNSRLFREITETENKLNEYIYTIPTLWPAEGKITSGFGNRSDPFTRRQSFHDGIDIAAPYGNAILASAAGEVILAEKINIYGYTAIIDHGNGIETFYGHTSKLLVKKGQRVKKGDVIARMGNSGRSTGTHLHFKVTLGGTPVNPIDYLDER</sequence>
<name>A0A369B7G9_9FIRM</name>
<dbReference type="InterPro" id="IPR016047">
    <property type="entry name" value="M23ase_b-sheet_dom"/>
</dbReference>
<evidence type="ECO:0000313" key="4">
    <source>
        <dbReference type="Proteomes" id="UP000253034"/>
    </source>
</evidence>
<reference evidence="3 4" key="1">
    <citation type="submission" date="2018-07" db="EMBL/GenBank/DDBJ databases">
        <title>Genomic Encyclopedia of Type Strains, Phase IV (KMG-IV): sequencing the most valuable type-strain genomes for metagenomic binning, comparative biology and taxonomic classification.</title>
        <authorList>
            <person name="Goeker M."/>
        </authorList>
    </citation>
    <scope>NUCLEOTIDE SEQUENCE [LARGE SCALE GENOMIC DNA]</scope>
    <source>
        <strain evidence="3 4">DSM 27016</strain>
    </source>
</reference>
<dbReference type="InterPro" id="IPR011055">
    <property type="entry name" value="Dup_hybrid_motif"/>
</dbReference>
<dbReference type="SUPFAM" id="SSF51261">
    <property type="entry name" value="Duplicated hybrid motif"/>
    <property type="match status" value="1"/>
</dbReference>
<dbReference type="GO" id="GO:0004222">
    <property type="term" value="F:metalloendopeptidase activity"/>
    <property type="evidence" value="ECO:0007669"/>
    <property type="project" value="TreeGrafter"/>
</dbReference>
<accession>A0A369B7G9</accession>
<dbReference type="OrthoDB" id="9809488at2"/>
<evidence type="ECO:0000256" key="1">
    <source>
        <dbReference type="SAM" id="Phobius"/>
    </source>
</evidence>
<organism evidence="3 4">
    <name type="scientific">Anaerobacterium chartisolvens</name>
    <dbReference type="NCBI Taxonomy" id="1297424"/>
    <lineage>
        <taxon>Bacteria</taxon>
        <taxon>Bacillati</taxon>
        <taxon>Bacillota</taxon>
        <taxon>Clostridia</taxon>
        <taxon>Eubacteriales</taxon>
        <taxon>Oscillospiraceae</taxon>
        <taxon>Anaerobacterium</taxon>
    </lineage>
</organism>
<dbReference type="EMBL" id="QPJT01000007">
    <property type="protein sequence ID" value="RCX17463.1"/>
    <property type="molecule type" value="Genomic_DNA"/>
</dbReference>
<dbReference type="Pfam" id="PF01551">
    <property type="entry name" value="Peptidase_M23"/>
    <property type="match status" value="1"/>
</dbReference>
<comment type="caution">
    <text evidence="3">The sequence shown here is derived from an EMBL/GenBank/DDBJ whole genome shotgun (WGS) entry which is preliminary data.</text>
</comment>
<proteinExistence type="predicted"/>
<dbReference type="AlphaFoldDB" id="A0A369B7G9"/>
<dbReference type="Gene3D" id="2.70.70.10">
    <property type="entry name" value="Glucose Permease (Domain IIA)"/>
    <property type="match status" value="1"/>
</dbReference>
<dbReference type="InterPro" id="IPR050570">
    <property type="entry name" value="Cell_wall_metabolism_enzyme"/>
</dbReference>
<keyword evidence="4" id="KW-1185">Reference proteome</keyword>
<evidence type="ECO:0000259" key="2">
    <source>
        <dbReference type="Pfam" id="PF01551"/>
    </source>
</evidence>
<evidence type="ECO:0000313" key="3">
    <source>
        <dbReference type="EMBL" id="RCX17463.1"/>
    </source>
</evidence>
<keyword evidence="3" id="KW-0378">Hydrolase</keyword>
<keyword evidence="1" id="KW-1133">Transmembrane helix</keyword>
<feature type="transmembrane region" description="Helical" evidence="1">
    <location>
        <begin position="37"/>
        <end position="56"/>
    </location>
</feature>
<dbReference type="CDD" id="cd12797">
    <property type="entry name" value="M23_peptidase"/>
    <property type="match status" value="1"/>
</dbReference>
<dbReference type="PANTHER" id="PTHR21666">
    <property type="entry name" value="PEPTIDASE-RELATED"/>
    <property type="match status" value="1"/>
</dbReference>